<evidence type="ECO:0000256" key="7">
    <source>
        <dbReference type="ARBA" id="ARBA00029833"/>
    </source>
</evidence>
<dbReference type="EMBL" id="BSXN01000887">
    <property type="protein sequence ID" value="GME70369.1"/>
    <property type="molecule type" value="Genomic_DNA"/>
</dbReference>
<proteinExistence type="inferred from homology"/>
<evidence type="ECO:0000313" key="9">
    <source>
        <dbReference type="Proteomes" id="UP001165120"/>
    </source>
</evidence>
<keyword evidence="3" id="KW-0808">Transferase</keyword>
<evidence type="ECO:0000256" key="5">
    <source>
        <dbReference type="ARBA" id="ARBA00022927"/>
    </source>
</evidence>
<dbReference type="InterPro" id="IPR007135">
    <property type="entry name" value="Atg3/Atg10"/>
</dbReference>
<sequence>MNSWITQSLFDENISEFAQYIRNNSNDIEHVEILNDKFKHYILVHKFVVDIGDANGNDGIKSDVKIQLTVSFHPSYQVPVIYFKYYKHDYKMVKEAIDEQEIEGDLQDLQEYEDWKLSFNLEFFYRNVILSSKSEEKSEIESTNNNNDINTDLNITSIDDDEDIINGSQEDIDTGDTSILSVSSITIAEHHLNLGPWFFVHPCNTREFVDEITNNADEKINNINDDDSDLFKEWIWKWWDFYGSIIV</sequence>
<keyword evidence="4" id="KW-0833">Ubl conjugation pathway</keyword>
<dbReference type="Gene3D" id="3.30.1460.50">
    <property type="match status" value="2"/>
</dbReference>
<dbReference type="GO" id="GO:0015031">
    <property type="term" value="P:protein transport"/>
    <property type="evidence" value="ECO:0007669"/>
    <property type="project" value="UniProtKB-KW"/>
</dbReference>
<name>A0A9W6WHU4_CANBO</name>
<reference evidence="8" key="1">
    <citation type="submission" date="2023-04" db="EMBL/GenBank/DDBJ databases">
        <title>Candida boidinii NBRC 10035.</title>
        <authorList>
            <person name="Ichikawa N."/>
            <person name="Sato H."/>
            <person name="Tonouchi N."/>
        </authorList>
    </citation>
    <scope>NUCLEOTIDE SEQUENCE</scope>
    <source>
        <strain evidence="8">NBRC 10035</strain>
    </source>
</reference>
<evidence type="ECO:0000256" key="4">
    <source>
        <dbReference type="ARBA" id="ARBA00022786"/>
    </source>
</evidence>
<gene>
    <name evidence="8" type="ORF">Cboi02_000281700</name>
</gene>
<protein>
    <recommendedName>
        <fullName evidence="2">Ubiquitin-like-conjugating enzyme ATG10</fullName>
    </recommendedName>
    <alternativeName>
        <fullName evidence="7">Autophagy-related protein 10</fullName>
    </alternativeName>
</protein>
<accession>A0A9W6WHU4</accession>
<dbReference type="GO" id="GO:0061651">
    <property type="term" value="F:Atg12 conjugating enzyme activity"/>
    <property type="evidence" value="ECO:0007669"/>
    <property type="project" value="TreeGrafter"/>
</dbReference>
<dbReference type="Pfam" id="PF03987">
    <property type="entry name" value="Autophagy_act_C"/>
    <property type="match status" value="1"/>
</dbReference>
<evidence type="ECO:0000256" key="6">
    <source>
        <dbReference type="ARBA" id="ARBA00023006"/>
    </source>
</evidence>
<keyword evidence="9" id="KW-1185">Reference proteome</keyword>
<keyword evidence="5" id="KW-0813">Transport</keyword>
<dbReference type="GO" id="GO:0000422">
    <property type="term" value="P:autophagy of mitochondrion"/>
    <property type="evidence" value="ECO:0007669"/>
    <property type="project" value="TreeGrafter"/>
</dbReference>
<dbReference type="GO" id="GO:0032446">
    <property type="term" value="P:protein modification by small protein conjugation"/>
    <property type="evidence" value="ECO:0007669"/>
    <property type="project" value="TreeGrafter"/>
</dbReference>
<dbReference type="GO" id="GO:0005829">
    <property type="term" value="C:cytosol"/>
    <property type="evidence" value="ECO:0007669"/>
    <property type="project" value="TreeGrafter"/>
</dbReference>
<dbReference type="AlphaFoldDB" id="A0A9W6WHU4"/>
<evidence type="ECO:0000256" key="1">
    <source>
        <dbReference type="ARBA" id="ARBA00005696"/>
    </source>
</evidence>
<evidence type="ECO:0000313" key="8">
    <source>
        <dbReference type="EMBL" id="GME70369.1"/>
    </source>
</evidence>
<dbReference type="Proteomes" id="UP001165120">
    <property type="component" value="Unassembled WGS sequence"/>
</dbReference>
<keyword evidence="6" id="KW-0072">Autophagy</keyword>
<organism evidence="8 9">
    <name type="scientific">Candida boidinii</name>
    <name type="common">Yeast</name>
    <dbReference type="NCBI Taxonomy" id="5477"/>
    <lineage>
        <taxon>Eukaryota</taxon>
        <taxon>Fungi</taxon>
        <taxon>Dikarya</taxon>
        <taxon>Ascomycota</taxon>
        <taxon>Saccharomycotina</taxon>
        <taxon>Pichiomycetes</taxon>
        <taxon>Pichiales</taxon>
        <taxon>Pichiaceae</taxon>
        <taxon>Ogataea</taxon>
        <taxon>Ogataea/Candida clade</taxon>
    </lineage>
</organism>
<keyword evidence="5" id="KW-0653">Protein transport</keyword>
<dbReference type="GO" id="GO:0000045">
    <property type="term" value="P:autophagosome assembly"/>
    <property type="evidence" value="ECO:0007669"/>
    <property type="project" value="TreeGrafter"/>
</dbReference>
<evidence type="ECO:0000256" key="3">
    <source>
        <dbReference type="ARBA" id="ARBA00022679"/>
    </source>
</evidence>
<dbReference type="PANTHER" id="PTHR14957:SF1">
    <property type="entry name" value="UBIQUITIN-LIKE-CONJUGATING ENZYME ATG10"/>
    <property type="match status" value="1"/>
</dbReference>
<comment type="caution">
    <text evidence="8">The sequence shown here is derived from an EMBL/GenBank/DDBJ whole genome shotgun (WGS) entry which is preliminary data.</text>
</comment>
<evidence type="ECO:0000256" key="2">
    <source>
        <dbReference type="ARBA" id="ARBA00021099"/>
    </source>
</evidence>
<comment type="similarity">
    <text evidence="1">Belongs to the ATG10 family.</text>
</comment>
<dbReference type="PANTHER" id="PTHR14957">
    <property type="entry name" value="UBIQUITIN-LIKE-CONJUGATING ENZYME ATG10"/>
    <property type="match status" value="1"/>
</dbReference>